<proteinExistence type="predicted"/>
<feature type="transmembrane region" description="Helical" evidence="1">
    <location>
        <begin position="12"/>
        <end position="32"/>
    </location>
</feature>
<dbReference type="InterPro" id="IPR011735">
    <property type="entry name" value="WlaTC/HtrL_glycosyltransf"/>
</dbReference>
<reference evidence="3" key="1">
    <citation type="submission" date="2025-08" db="UniProtKB">
        <authorList>
            <consortium name="RefSeq"/>
        </authorList>
    </citation>
    <scope>IDENTIFICATION</scope>
    <source>
        <tissue evidence="3">Whole sample</tissue>
    </source>
</reference>
<dbReference type="Proteomes" id="UP000694844">
    <property type="component" value="Chromosome 5"/>
</dbReference>
<evidence type="ECO:0000313" key="2">
    <source>
        <dbReference type="Proteomes" id="UP000694844"/>
    </source>
</evidence>
<evidence type="ECO:0000313" key="3">
    <source>
        <dbReference type="RefSeq" id="XP_022342359.1"/>
    </source>
</evidence>
<gene>
    <name evidence="3" type="primary">LOC111136063</name>
</gene>
<dbReference type="RefSeq" id="XP_022342359.1">
    <property type="nucleotide sequence ID" value="XM_022486651.1"/>
</dbReference>
<evidence type="ECO:0000256" key="1">
    <source>
        <dbReference type="SAM" id="Phobius"/>
    </source>
</evidence>
<dbReference type="AlphaFoldDB" id="A0A8B8EQY5"/>
<dbReference type="OrthoDB" id="411632at2759"/>
<dbReference type="KEGG" id="cvn:111136063"/>
<keyword evidence="1" id="KW-1133">Transmembrane helix</keyword>
<keyword evidence="1" id="KW-0812">Transmembrane</keyword>
<dbReference type="Pfam" id="PF09612">
    <property type="entry name" value="HtrL_YibB"/>
    <property type="match status" value="1"/>
</dbReference>
<organism evidence="2 3">
    <name type="scientific">Crassostrea virginica</name>
    <name type="common">Eastern oyster</name>
    <dbReference type="NCBI Taxonomy" id="6565"/>
    <lineage>
        <taxon>Eukaryota</taxon>
        <taxon>Metazoa</taxon>
        <taxon>Spiralia</taxon>
        <taxon>Lophotrochozoa</taxon>
        <taxon>Mollusca</taxon>
        <taxon>Bivalvia</taxon>
        <taxon>Autobranchia</taxon>
        <taxon>Pteriomorphia</taxon>
        <taxon>Ostreida</taxon>
        <taxon>Ostreoidea</taxon>
        <taxon>Ostreidae</taxon>
        <taxon>Crassostrea</taxon>
    </lineage>
</organism>
<protein>
    <submittedName>
        <fullName evidence="3">Uncharacterized protein LOC111136063</fullName>
    </submittedName>
</protein>
<accession>A0A8B8EQY5</accession>
<name>A0A8B8EQY5_CRAVI</name>
<keyword evidence="2" id="KW-1185">Reference proteome</keyword>
<sequence length="345" mass="40713">MRYTLVVIMKKLLVALAFCFFLVFVTVLYITYHHDLKSALIESPPLHVIRHYLGIQQNDQNEIDSIRGTNRSLTVVTGFFTIGSFPKGSLHQVRKADTYNVWMRTYLFMKNPVVFYTDNITYANFFSTLRKNASLPTKVILVNRADLWAFQIIPKIRKIYSTPGYPRHYPNTYIPEYTSLTHSKQQVLALAVQEKYFDTDYYCWVDAGYFRDIVHREKKYWLEVPDDFNKSRIGVTRVYNSDLKRTSARNIFLANLNWVGGGIFLGTPEVILKFHDQYKEAVMRYLKQGIMNVEQQLLYAMYTSQERSKYPIRVELQLFIPGQRPVINTNPWFYLGFVMYREDPR</sequence>
<keyword evidence="1" id="KW-0472">Membrane</keyword>
<dbReference type="GeneID" id="111136063"/>